<keyword evidence="1" id="KW-0732">Signal</keyword>
<dbReference type="EMBL" id="CAAJGR010000023">
    <property type="protein sequence ID" value="VHO06205.1"/>
    <property type="molecule type" value="Genomic_DNA"/>
</dbReference>
<feature type="signal peptide" evidence="1">
    <location>
        <begin position="1"/>
        <end position="20"/>
    </location>
</feature>
<accession>A0A486XUQ4</accession>
<dbReference type="Gene3D" id="3.40.190.10">
    <property type="entry name" value="Periplasmic binding protein-like II"/>
    <property type="match status" value="1"/>
</dbReference>
<reference evidence="2" key="1">
    <citation type="submission" date="2019-04" db="EMBL/GenBank/DDBJ databases">
        <authorList>
            <person name="Brambilla D."/>
        </authorList>
    </citation>
    <scope>NUCLEOTIDE SEQUENCE</scope>
    <source>
        <strain evidence="2">BAL1</strain>
    </source>
</reference>
<proteinExistence type="predicted"/>
<feature type="chain" id="PRO_5019810331" evidence="1">
    <location>
        <begin position="21"/>
        <end position="132"/>
    </location>
</feature>
<dbReference type="SUPFAM" id="SSF53850">
    <property type="entry name" value="Periplasmic binding protein-like II"/>
    <property type="match status" value="1"/>
</dbReference>
<name>A0A486XUQ4_9GAMM</name>
<gene>
    <name evidence="2" type="ORF">BAL341_3243</name>
</gene>
<dbReference type="AlphaFoldDB" id="A0A486XUQ4"/>
<evidence type="ECO:0000256" key="1">
    <source>
        <dbReference type="SAM" id="SignalP"/>
    </source>
</evidence>
<protein>
    <submittedName>
        <fullName evidence="2">ABC-type phosphate transport system, periplasmic component</fullName>
    </submittedName>
</protein>
<evidence type="ECO:0000313" key="2">
    <source>
        <dbReference type="EMBL" id="VHO06205.1"/>
    </source>
</evidence>
<sequence>MKKLAIFLASSCLVCFSAFSQVVVVVNPSMNEEITKDEIARVYTGRSSVLVPVNLKDSDAKRAAFDEKALGRSSAQLKAYWSKLVFTGKGNPPQEVATDADVIAFISNNDYGIGYIDAANVTDKVKVIVTLE</sequence>
<organism evidence="2">
    <name type="scientific">Rheinheimera sp. BAL341</name>
    <dbReference type="NCBI Taxonomy" id="1708203"/>
    <lineage>
        <taxon>Bacteria</taxon>
        <taxon>Pseudomonadati</taxon>
        <taxon>Pseudomonadota</taxon>
        <taxon>Gammaproteobacteria</taxon>
        <taxon>Chromatiales</taxon>
        <taxon>Chromatiaceae</taxon>
        <taxon>Rheinheimera</taxon>
    </lineage>
</organism>